<dbReference type="EMBL" id="WKKH01000091">
    <property type="protein sequence ID" value="MRX78914.1"/>
    <property type="molecule type" value="Genomic_DNA"/>
</dbReference>
<sequence>MGKELKTTGRRILDPTEKRTKQVKIMLTEKEYDEFREKAFKSRQSVAEVMRELAKGKDVKEAMTAEKAALLRDISRVGNNINQIAQLCRKEGVLAYATKIEGMIKYLNEKIYE</sequence>
<proteinExistence type="predicted"/>
<evidence type="ECO:0000313" key="1">
    <source>
        <dbReference type="EMBL" id="MRX78914.1"/>
    </source>
</evidence>
<reference evidence="1 2" key="1">
    <citation type="submission" date="2019-11" db="EMBL/GenBank/DDBJ databases">
        <title>Pedobacter petrophilus genome.</title>
        <authorList>
            <person name="Feldbauer M.J."/>
            <person name="Newman J.D."/>
        </authorList>
    </citation>
    <scope>NUCLEOTIDE SEQUENCE [LARGE SCALE GENOMIC DNA]</scope>
    <source>
        <strain evidence="1 2">LMG 29686</strain>
    </source>
</reference>
<name>A0A7K0G6D2_9SPHI</name>
<protein>
    <submittedName>
        <fullName evidence="1">Plasmid mobilization relaxosome protein MobC</fullName>
    </submittedName>
</protein>
<comment type="caution">
    <text evidence="1">The sequence shown here is derived from an EMBL/GenBank/DDBJ whole genome shotgun (WGS) entry which is preliminary data.</text>
</comment>
<dbReference type="Pfam" id="PF21983">
    <property type="entry name" value="NikA-like"/>
    <property type="match status" value="1"/>
</dbReference>
<dbReference type="RefSeq" id="WP_154283309.1">
    <property type="nucleotide sequence ID" value="NZ_WKKH01000091.1"/>
</dbReference>
<organism evidence="1 2">
    <name type="scientific">Pedobacter petrophilus</name>
    <dbReference type="NCBI Taxonomy" id="1908241"/>
    <lineage>
        <taxon>Bacteria</taxon>
        <taxon>Pseudomonadati</taxon>
        <taxon>Bacteroidota</taxon>
        <taxon>Sphingobacteriia</taxon>
        <taxon>Sphingobacteriales</taxon>
        <taxon>Sphingobacteriaceae</taxon>
        <taxon>Pedobacter</taxon>
    </lineage>
</organism>
<dbReference type="AlphaFoldDB" id="A0A7K0G6D2"/>
<dbReference type="InterPro" id="IPR053842">
    <property type="entry name" value="NikA-like"/>
</dbReference>
<evidence type="ECO:0000313" key="2">
    <source>
        <dbReference type="Proteomes" id="UP000487757"/>
    </source>
</evidence>
<dbReference type="Proteomes" id="UP000487757">
    <property type="component" value="Unassembled WGS sequence"/>
</dbReference>
<keyword evidence="2" id="KW-1185">Reference proteome</keyword>
<accession>A0A7K0G6D2</accession>
<dbReference type="OrthoDB" id="3268254at2"/>
<gene>
    <name evidence="1" type="primary">mobC</name>
    <name evidence="1" type="ORF">GJU39_22880</name>
</gene>